<organism evidence="1 2">
    <name type="scientific">Toxoplasma gondii (strain ATCC 50861 / VEG)</name>
    <dbReference type="NCBI Taxonomy" id="432359"/>
    <lineage>
        <taxon>Eukaryota</taxon>
        <taxon>Sar</taxon>
        <taxon>Alveolata</taxon>
        <taxon>Apicomplexa</taxon>
        <taxon>Conoidasida</taxon>
        <taxon>Coccidia</taxon>
        <taxon>Eucoccidiorida</taxon>
        <taxon>Eimeriorina</taxon>
        <taxon>Sarcocystidae</taxon>
        <taxon>Toxoplasma</taxon>
    </lineage>
</organism>
<dbReference type="AlphaFoldDB" id="V4Z6P8"/>
<comment type="caution">
    <text evidence="1">The sequence shown here is derived from an EMBL/GenBank/DDBJ whole genome shotgun (WGS) entry which is preliminary data.</text>
</comment>
<protein>
    <submittedName>
        <fullName evidence="1">Uncharacterized protein</fullName>
    </submittedName>
</protein>
<sequence length="80" mass="9228">VPPQVTARGPTSLWHELSTCWVWRRHMVRPLYAMRFAECMRGWSVYEMLGRFVQARELSGGCNSLGLSPILLGVLFRSFK</sequence>
<reference evidence="1" key="1">
    <citation type="submission" date="2007-03" db="EMBL/GenBank/DDBJ databases">
        <authorList>
            <person name="Paulsen I."/>
        </authorList>
    </citation>
    <scope>NUCLEOTIDE SEQUENCE</scope>
    <source>
        <strain evidence="1">VEG</strain>
    </source>
</reference>
<name>V4Z6P8_TOXGV</name>
<dbReference type="EMBL" id="AAYL02000479">
    <property type="protein sequence ID" value="ESS28152.1"/>
    <property type="molecule type" value="Genomic_DNA"/>
</dbReference>
<evidence type="ECO:0000313" key="1">
    <source>
        <dbReference type="EMBL" id="ESS28152.1"/>
    </source>
</evidence>
<gene>
    <name evidence="1" type="ORF">TGVEG_442490</name>
</gene>
<feature type="non-terminal residue" evidence="1">
    <location>
        <position position="1"/>
    </location>
</feature>
<keyword evidence="2" id="KW-1185">Reference proteome</keyword>
<accession>V4Z6P8</accession>
<dbReference type="Proteomes" id="UP000002226">
    <property type="component" value="Unassembled WGS sequence"/>
</dbReference>
<evidence type="ECO:0000313" key="2">
    <source>
        <dbReference type="Proteomes" id="UP000002226"/>
    </source>
</evidence>
<dbReference type="VEuPathDB" id="ToxoDB:TGVEG_442490"/>
<proteinExistence type="predicted"/>